<evidence type="ECO:0000259" key="15">
    <source>
        <dbReference type="Pfam" id="PF07715"/>
    </source>
</evidence>
<keyword evidence="3 11" id="KW-1134">Transmembrane beta strand</keyword>
<dbReference type="SUPFAM" id="SSF56935">
    <property type="entry name" value="Porins"/>
    <property type="match status" value="1"/>
</dbReference>
<evidence type="ECO:0000256" key="3">
    <source>
        <dbReference type="ARBA" id="ARBA00022452"/>
    </source>
</evidence>
<dbReference type="GO" id="GO:0046930">
    <property type="term" value="C:pore complex"/>
    <property type="evidence" value="ECO:0007669"/>
    <property type="project" value="UniProtKB-KW"/>
</dbReference>
<dbReference type="PANTHER" id="PTHR30069">
    <property type="entry name" value="TONB-DEPENDENT OUTER MEMBRANE RECEPTOR"/>
    <property type="match status" value="1"/>
</dbReference>
<dbReference type="GO" id="GO:0006811">
    <property type="term" value="P:monoatomic ion transport"/>
    <property type="evidence" value="ECO:0007669"/>
    <property type="project" value="UniProtKB-KW"/>
</dbReference>
<dbReference type="Pfam" id="PF07715">
    <property type="entry name" value="Plug"/>
    <property type="match status" value="1"/>
</dbReference>
<dbReference type="Gene3D" id="2.170.130.10">
    <property type="entry name" value="TonB-dependent receptor, plug domain"/>
    <property type="match status" value="1"/>
</dbReference>
<reference evidence="17" key="1">
    <citation type="submission" date="2019-02" db="EMBL/GenBank/DDBJ databases">
        <authorList>
            <person name="Gruber-Vodicka R. H."/>
            <person name="Seah K. B. B."/>
        </authorList>
    </citation>
    <scope>NUCLEOTIDE SEQUENCE</scope>
    <source>
        <strain evidence="17">BECK_S1320</strain>
        <strain evidence="16">BECK_S1321</strain>
    </source>
</reference>
<evidence type="ECO:0000256" key="7">
    <source>
        <dbReference type="ARBA" id="ARBA00023077"/>
    </source>
</evidence>
<comment type="subcellular location">
    <subcellularLocation>
        <location evidence="1 11">Cell outer membrane</location>
        <topology evidence="1 11">Multi-pass membrane protein</topology>
    </subcellularLocation>
</comment>
<dbReference type="GO" id="GO:0009279">
    <property type="term" value="C:cell outer membrane"/>
    <property type="evidence" value="ECO:0007669"/>
    <property type="project" value="UniProtKB-SubCell"/>
</dbReference>
<feature type="domain" description="TonB-dependent receptor plug" evidence="15">
    <location>
        <begin position="40"/>
        <end position="145"/>
    </location>
</feature>
<evidence type="ECO:0000256" key="9">
    <source>
        <dbReference type="ARBA" id="ARBA00023136"/>
    </source>
</evidence>
<dbReference type="InterPro" id="IPR000531">
    <property type="entry name" value="Beta-barrel_TonB"/>
</dbReference>
<feature type="domain" description="TonB-dependent receptor-like beta-barrel" evidence="14">
    <location>
        <begin position="210"/>
        <end position="570"/>
    </location>
</feature>
<organism evidence="17">
    <name type="scientific">Candidatus Kentrum sp. SD</name>
    <dbReference type="NCBI Taxonomy" id="2126332"/>
    <lineage>
        <taxon>Bacteria</taxon>
        <taxon>Pseudomonadati</taxon>
        <taxon>Pseudomonadota</taxon>
        <taxon>Gammaproteobacteria</taxon>
        <taxon>Candidatus Kentrum</taxon>
    </lineage>
</organism>
<dbReference type="GO" id="GO:0015420">
    <property type="term" value="F:ABC-type vitamin B12 transporter activity"/>
    <property type="evidence" value="ECO:0007669"/>
    <property type="project" value="InterPro"/>
</dbReference>
<evidence type="ECO:0000256" key="8">
    <source>
        <dbReference type="ARBA" id="ARBA00023114"/>
    </source>
</evidence>
<evidence type="ECO:0000256" key="4">
    <source>
        <dbReference type="ARBA" id="ARBA00022692"/>
    </source>
</evidence>
<keyword evidence="5 13" id="KW-0732">Signal</keyword>
<evidence type="ECO:0000256" key="11">
    <source>
        <dbReference type="PROSITE-ProRule" id="PRU01360"/>
    </source>
</evidence>
<name>A0A450YT38_9GAMM</name>
<feature type="signal peptide" evidence="13">
    <location>
        <begin position="1"/>
        <end position="22"/>
    </location>
</feature>
<gene>
    <name evidence="17" type="ORF">BECKSD772E_GA0070983_104121</name>
    <name evidence="16" type="ORF">BECKSD772F_GA0070984_103324</name>
</gene>
<evidence type="ECO:0000256" key="1">
    <source>
        <dbReference type="ARBA" id="ARBA00004571"/>
    </source>
</evidence>
<keyword evidence="10 11" id="KW-0998">Cell outer membrane</keyword>
<dbReference type="Pfam" id="PF00593">
    <property type="entry name" value="TonB_dep_Rec_b-barrel"/>
    <property type="match status" value="1"/>
</dbReference>
<dbReference type="EMBL" id="CAADFR010000033">
    <property type="protein sequence ID" value="VFK39110.1"/>
    <property type="molecule type" value="Genomic_DNA"/>
</dbReference>
<dbReference type="EMBL" id="CAADFU010000041">
    <property type="protein sequence ID" value="VFK44652.1"/>
    <property type="molecule type" value="Genomic_DNA"/>
</dbReference>
<dbReference type="CDD" id="cd01347">
    <property type="entry name" value="ligand_gated_channel"/>
    <property type="match status" value="1"/>
</dbReference>
<dbReference type="InterPro" id="IPR036942">
    <property type="entry name" value="Beta-barrel_TonB_sf"/>
</dbReference>
<dbReference type="GO" id="GO:0015288">
    <property type="term" value="F:porin activity"/>
    <property type="evidence" value="ECO:0007669"/>
    <property type="project" value="UniProtKB-KW"/>
</dbReference>
<evidence type="ECO:0000256" key="13">
    <source>
        <dbReference type="SAM" id="SignalP"/>
    </source>
</evidence>
<comment type="similarity">
    <text evidence="11 12">Belongs to the TonB-dependent receptor family.</text>
</comment>
<evidence type="ECO:0000256" key="2">
    <source>
        <dbReference type="ARBA" id="ARBA00022448"/>
    </source>
</evidence>
<keyword evidence="6" id="KW-0406">Ion transport</keyword>
<accession>A0A450YT38</accession>
<evidence type="ECO:0000313" key="16">
    <source>
        <dbReference type="EMBL" id="VFK39110.1"/>
    </source>
</evidence>
<evidence type="ECO:0000256" key="5">
    <source>
        <dbReference type="ARBA" id="ARBA00022729"/>
    </source>
</evidence>
<keyword evidence="2 11" id="KW-0813">Transport</keyword>
<protein>
    <submittedName>
        <fullName evidence="17">Vitamin B12 transporter</fullName>
    </submittedName>
</protein>
<keyword evidence="9 11" id="KW-0472">Membrane</keyword>
<keyword evidence="4 11" id="KW-0812">Transmembrane</keyword>
<dbReference type="InterPro" id="IPR012910">
    <property type="entry name" value="Plug_dom"/>
</dbReference>
<dbReference type="NCBIfam" id="TIGR01779">
    <property type="entry name" value="TonB-B12"/>
    <property type="match status" value="1"/>
</dbReference>
<evidence type="ECO:0000256" key="10">
    <source>
        <dbReference type="ARBA" id="ARBA00023237"/>
    </source>
</evidence>
<dbReference type="InterPro" id="IPR039426">
    <property type="entry name" value="TonB-dep_rcpt-like"/>
</dbReference>
<keyword evidence="7 12" id="KW-0798">TonB box</keyword>
<dbReference type="AlphaFoldDB" id="A0A450YT38"/>
<dbReference type="PANTHER" id="PTHR30069:SF53">
    <property type="entry name" value="COLICIN I RECEPTOR-RELATED"/>
    <property type="match status" value="1"/>
</dbReference>
<dbReference type="PROSITE" id="PS52016">
    <property type="entry name" value="TONB_DEPENDENT_REC_3"/>
    <property type="match status" value="1"/>
</dbReference>
<sequence>MNKCHLSMAMLLLPGSSFPVFATEIDPVVVTATRTARTADDTLAPVTIVTRDDIKRQQAQSIRDVLRGMPGIGIANSGGAGKNTSVYLRGTESDHVLVLIDGVKVGSATSGTTSFQHIPIEQIERIEIARGPRSSLYGSEAVGGVIQIFTRKGGGRTKPFFSIGYGAHHTYDITAGISGGGERGWYNLSISGVDTKGFDAKATEEPDDDGYRDLSGFLRAGYRFHNGIDVDIHAMRARNDTEFDGSFQNESESVQQVLGGTLRYSPMDPWQLTLSAGQSRDDLDSFKDGVFKDRFDTTRHTFLLQNDFSVTDKHLLTLGIDYQDDRIQSTKAFRLTSRDNRGVFAQYQGALFAHDLQFSLRRDENQQFGARDTGSAAWGYAFGEGLRISAGYGGAFKAPTFNELYYPNYGNPDLGPEESRSFEIGLDGKVPWGRWNLDAYETRIDDLIAYDASTTAAANIQKARIRGLESTFATRMQDWDIEANLTLLDPENRSSDNPGNVLLRRARQSLRFDADRQFGKYAIGATLVAENERYDDLANTEKVSGYATLDLRAEYELTRDWRLQARVENVFDKDYETVASYHQPGRGLFLTLRYQP</sequence>
<evidence type="ECO:0000256" key="6">
    <source>
        <dbReference type="ARBA" id="ARBA00023065"/>
    </source>
</evidence>
<keyword evidence="8" id="KW-0626">Porin</keyword>
<dbReference type="InterPro" id="IPR037066">
    <property type="entry name" value="Plug_dom_sf"/>
</dbReference>
<proteinExistence type="inferred from homology"/>
<feature type="chain" id="PRO_5036354221" evidence="13">
    <location>
        <begin position="23"/>
        <end position="596"/>
    </location>
</feature>
<dbReference type="Gene3D" id="2.40.170.20">
    <property type="entry name" value="TonB-dependent receptor, beta-barrel domain"/>
    <property type="match status" value="1"/>
</dbReference>
<evidence type="ECO:0000259" key="14">
    <source>
        <dbReference type="Pfam" id="PF00593"/>
    </source>
</evidence>
<dbReference type="InterPro" id="IPR010101">
    <property type="entry name" value="B12_transptr_BtuB"/>
</dbReference>
<evidence type="ECO:0000256" key="12">
    <source>
        <dbReference type="RuleBase" id="RU003357"/>
    </source>
</evidence>
<evidence type="ECO:0000313" key="17">
    <source>
        <dbReference type="EMBL" id="VFK44652.1"/>
    </source>
</evidence>